<proteinExistence type="predicted"/>
<dbReference type="Gene3D" id="3.90.470.20">
    <property type="entry name" value="4'-phosphopantetheinyl transferase domain"/>
    <property type="match status" value="1"/>
</dbReference>
<evidence type="ECO:0008006" key="3">
    <source>
        <dbReference type="Google" id="ProtNLM"/>
    </source>
</evidence>
<dbReference type="AlphaFoldDB" id="A0A7T2TGZ1"/>
<name>A0A7T2TGZ1_9MICO</name>
<dbReference type="InterPro" id="IPR037143">
    <property type="entry name" value="4-PPantetheinyl_Trfase_dom_sf"/>
</dbReference>
<dbReference type="GO" id="GO:0008897">
    <property type="term" value="F:holo-[acyl-carrier-protein] synthase activity"/>
    <property type="evidence" value="ECO:0007669"/>
    <property type="project" value="InterPro"/>
</dbReference>
<evidence type="ECO:0000313" key="1">
    <source>
        <dbReference type="EMBL" id="QPS33554.1"/>
    </source>
</evidence>
<organism evidence="1 2">
    <name type="scientific">Brevibacterium casei</name>
    <dbReference type="NCBI Taxonomy" id="33889"/>
    <lineage>
        <taxon>Bacteria</taxon>
        <taxon>Bacillati</taxon>
        <taxon>Actinomycetota</taxon>
        <taxon>Actinomycetes</taxon>
        <taxon>Micrococcales</taxon>
        <taxon>Brevibacteriaceae</taxon>
        <taxon>Brevibacterium</taxon>
    </lineage>
</organism>
<dbReference type="Proteomes" id="UP000594979">
    <property type="component" value="Chromosome"/>
</dbReference>
<dbReference type="KEGG" id="bcau:I6G59_16765"/>
<gene>
    <name evidence="1" type="ORF">I6G59_16765</name>
</gene>
<protein>
    <recommendedName>
        <fullName evidence="3">4'-phosphopantetheinyl transferase domain-containing protein</fullName>
    </recommendedName>
</protein>
<accession>A0A7T2TGZ1</accession>
<reference evidence="1 2" key="1">
    <citation type="submission" date="2020-12" db="EMBL/GenBank/DDBJ databases">
        <title>FDA dAtabase for Regulatory Grade micrObial Sequences (FDA-ARGOS): Supporting development and validation of Infectious Disease Dx tests.</title>
        <authorList>
            <person name="Sproer C."/>
            <person name="Gronow S."/>
            <person name="Severitt S."/>
            <person name="Schroder I."/>
            <person name="Tallon L."/>
            <person name="Sadzewicz L."/>
            <person name="Zhao X."/>
            <person name="Boylan J."/>
            <person name="Ott S."/>
            <person name="Bowen H."/>
            <person name="Vavikolanu K."/>
            <person name="Mehta A."/>
            <person name="Aluvathingal J."/>
            <person name="Nadendla S."/>
            <person name="Lowell S."/>
            <person name="Myers T."/>
            <person name="Yan Y."/>
            <person name="Sichtig H."/>
        </authorList>
    </citation>
    <scope>NUCLEOTIDE SEQUENCE [LARGE SCALE GENOMIC DNA]</scope>
    <source>
        <strain evidence="1 2">FDAARGOS_902</strain>
    </source>
</reference>
<dbReference type="RefSeq" id="WP_197931957.1">
    <property type="nucleotide sequence ID" value="NZ_CP065682.1"/>
</dbReference>
<evidence type="ECO:0000313" key="2">
    <source>
        <dbReference type="Proteomes" id="UP000594979"/>
    </source>
</evidence>
<dbReference type="GO" id="GO:0000287">
    <property type="term" value="F:magnesium ion binding"/>
    <property type="evidence" value="ECO:0007669"/>
    <property type="project" value="InterPro"/>
</dbReference>
<dbReference type="EMBL" id="CP065682">
    <property type="protein sequence ID" value="QPS33554.1"/>
    <property type="molecule type" value="Genomic_DNA"/>
</dbReference>
<dbReference type="SUPFAM" id="SSF56214">
    <property type="entry name" value="4'-phosphopantetheinyl transferase"/>
    <property type="match status" value="2"/>
</dbReference>
<sequence>MQLVTRINAHDEDVQHAVRKRPEFQHRSLAAAWMLRTGLRAWSGRPTEAALRRDKQGRPCSSTGEPHLSIAHDDLTVAVAFAAHNPVGIDIEPRSRHVPAAVVDLLEPVGESDALAAWTTYEAIAKADGRGIGLPVAHLARISTSKRWRLREGDEYVVTHRELGSGSLLAVAWRSETPPLLAIATADGVSQGISP</sequence>